<dbReference type="AlphaFoldDB" id="A0AA39H579"/>
<accession>A0AA39H579</accession>
<comment type="caution">
    <text evidence="1">The sequence shown here is derived from an EMBL/GenBank/DDBJ whole genome shotgun (WGS) entry which is preliminary data.</text>
</comment>
<dbReference type="EMBL" id="JAUCMV010000005">
    <property type="protein sequence ID" value="KAK0398007.1"/>
    <property type="molecule type" value="Genomic_DNA"/>
</dbReference>
<organism evidence="1 2">
    <name type="scientific">Steinernema hermaphroditum</name>
    <dbReference type="NCBI Taxonomy" id="289476"/>
    <lineage>
        <taxon>Eukaryota</taxon>
        <taxon>Metazoa</taxon>
        <taxon>Ecdysozoa</taxon>
        <taxon>Nematoda</taxon>
        <taxon>Chromadorea</taxon>
        <taxon>Rhabditida</taxon>
        <taxon>Tylenchina</taxon>
        <taxon>Panagrolaimomorpha</taxon>
        <taxon>Strongyloidoidea</taxon>
        <taxon>Steinernematidae</taxon>
        <taxon>Steinernema</taxon>
    </lineage>
</organism>
<protein>
    <submittedName>
        <fullName evidence="1">Uncharacterized protein</fullName>
    </submittedName>
</protein>
<name>A0AA39H579_9BILA</name>
<dbReference type="Proteomes" id="UP001175271">
    <property type="component" value="Unassembled WGS sequence"/>
</dbReference>
<proteinExistence type="predicted"/>
<evidence type="ECO:0000313" key="1">
    <source>
        <dbReference type="EMBL" id="KAK0398007.1"/>
    </source>
</evidence>
<gene>
    <name evidence="1" type="ORF">QR680_002383</name>
</gene>
<sequence length="70" mass="7687">MLVVFSWRGRESTRGRELMGGTLIHICRVFVVVPSGGGRFPDSVLFLCPDDPNIPQRARTSASLLRTCPG</sequence>
<keyword evidence="2" id="KW-1185">Reference proteome</keyword>
<evidence type="ECO:0000313" key="2">
    <source>
        <dbReference type="Proteomes" id="UP001175271"/>
    </source>
</evidence>
<reference evidence="1" key="1">
    <citation type="submission" date="2023-06" db="EMBL/GenBank/DDBJ databases">
        <title>Genomic analysis of the entomopathogenic nematode Steinernema hermaphroditum.</title>
        <authorList>
            <person name="Schwarz E.M."/>
            <person name="Heppert J.K."/>
            <person name="Baniya A."/>
            <person name="Schwartz H.T."/>
            <person name="Tan C.-H."/>
            <person name="Antoshechkin I."/>
            <person name="Sternberg P.W."/>
            <person name="Goodrich-Blair H."/>
            <person name="Dillman A.R."/>
        </authorList>
    </citation>
    <scope>NUCLEOTIDE SEQUENCE</scope>
    <source>
        <strain evidence="1">PS9179</strain>
        <tissue evidence="1">Whole animal</tissue>
    </source>
</reference>